<reference evidence="2 3" key="1">
    <citation type="journal article" date="2013" name="Genome Announc.">
        <title>Complete Genomic Sequence of 'Thermofilum adornatus' Strain 1910bT, a Hyperthermophilic Anaerobic Organotrophic Crenarchaeon.</title>
        <authorList>
            <person name="Dominova I.N."/>
            <person name="Kublanov I.V."/>
            <person name="Podosokorskaya O.A."/>
            <person name="Derbikova K.S."/>
            <person name="Patrushev M.V."/>
            <person name="Toshchakov S.V."/>
        </authorList>
    </citation>
    <scope>NUCLEOTIDE SEQUENCE [LARGE SCALE GENOMIC DNA]</scope>
    <source>
        <strain evidence="3">1910b</strain>
    </source>
</reference>
<dbReference type="Gene3D" id="3.40.50.720">
    <property type="entry name" value="NAD(P)-binding Rossmann-like Domain"/>
    <property type="match status" value="1"/>
</dbReference>
<dbReference type="eggNOG" id="arCOG00243">
    <property type="taxonomic scope" value="Archaea"/>
</dbReference>
<protein>
    <recommendedName>
        <fullName evidence="1">Saccharopine dehydrogenase NADP binding domain-containing protein</fullName>
    </recommendedName>
</protein>
<dbReference type="GeneID" id="16574075"/>
<organism evidence="2 3">
    <name type="scientific">Thermofilum adornatum</name>
    <dbReference type="NCBI Taxonomy" id="1365176"/>
    <lineage>
        <taxon>Archaea</taxon>
        <taxon>Thermoproteota</taxon>
        <taxon>Thermoprotei</taxon>
        <taxon>Thermofilales</taxon>
        <taxon>Thermofilaceae</taxon>
        <taxon>Thermofilum</taxon>
    </lineage>
</organism>
<dbReference type="AlphaFoldDB" id="S5ZWY9"/>
<dbReference type="PANTHER" id="PTHR43796:SF2">
    <property type="entry name" value="CARBOXYNORSPERMIDINE SYNTHASE"/>
    <property type="match status" value="1"/>
</dbReference>
<dbReference type="Proteomes" id="UP000015543">
    <property type="component" value="Chromosome"/>
</dbReference>
<dbReference type="RefSeq" id="WP_020963076.1">
    <property type="nucleotide sequence ID" value="NC_022093.1"/>
</dbReference>
<evidence type="ECO:0000259" key="1">
    <source>
        <dbReference type="Pfam" id="PF03435"/>
    </source>
</evidence>
<gene>
    <name evidence="2" type="ORF">N186_07155</name>
</gene>
<evidence type="ECO:0000313" key="2">
    <source>
        <dbReference type="EMBL" id="AGT35769.1"/>
    </source>
</evidence>
<dbReference type="Gene3D" id="3.30.360.10">
    <property type="entry name" value="Dihydrodipicolinate Reductase, domain 2"/>
    <property type="match status" value="1"/>
</dbReference>
<keyword evidence="3" id="KW-1185">Reference proteome</keyword>
<dbReference type="SUPFAM" id="SSF51735">
    <property type="entry name" value="NAD(P)-binding Rossmann-fold domains"/>
    <property type="match status" value="1"/>
</dbReference>
<dbReference type="InterPro" id="IPR005097">
    <property type="entry name" value="Sacchrp_dh_NADP-bd"/>
</dbReference>
<sequence length="404" mass="45179">MKIAVIGCGLVGSLIARLATSEKIAEEVACFDKDPDRAKKYLSYPDPLDIPIVEADALNLEAFSGTLSNYDYLVNALPTFIKKDKKEILLNPLLMSVALKANINYVDLACYGGKRKRAEQLSMAKQFLSQGLLALINMGVSPGLANILAREAYEDLEEVDELSIMTLEDQKGSTFVIPWSREEMLNVASIDLAYKNKQFFFREPFAEARVCNFPEPIGSIRCYSVSNDEAYTIPSLLKINSFAYLAGGSDIEMLRALYRLGFFEDTPIKIRKTYVSPREFLYYVLQTPISPDYVLKVMQEGDLEDAQFALQVKAIGNISGEKAVSTRYILFPGQRTINKVLPGATYITYPTALSLVAVLRAVKGKRLKGVLPGELLPRPIRRIVLDYIRGKKIHIGEEFKTIIE</sequence>
<dbReference type="PANTHER" id="PTHR43796">
    <property type="entry name" value="CARBOXYNORSPERMIDINE SYNTHASE"/>
    <property type="match status" value="1"/>
</dbReference>
<dbReference type="InterPro" id="IPR036291">
    <property type="entry name" value="NAD(P)-bd_dom_sf"/>
</dbReference>
<feature type="domain" description="Saccharopine dehydrogenase NADP binding" evidence="1">
    <location>
        <begin position="3"/>
        <end position="129"/>
    </location>
</feature>
<dbReference type="PATRIC" id="fig|1365176.7.peg.1413"/>
<proteinExistence type="predicted"/>
<accession>S5ZWY9</accession>
<name>S5ZWY9_9CREN</name>
<dbReference type="Pfam" id="PF03435">
    <property type="entry name" value="Sacchrp_dh_NADP"/>
    <property type="match status" value="1"/>
</dbReference>
<dbReference type="KEGG" id="thb:N186_07155"/>
<dbReference type="HOGENOM" id="CLU_705184_0_0_2"/>
<dbReference type="EMBL" id="CP006646">
    <property type="protein sequence ID" value="AGT35769.1"/>
    <property type="molecule type" value="Genomic_DNA"/>
</dbReference>
<dbReference type="OrthoDB" id="31047at2157"/>
<evidence type="ECO:0000313" key="3">
    <source>
        <dbReference type="Proteomes" id="UP000015543"/>
    </source>
</evidence>